<comment type="subcellular location">
    <subcellularLocation>
        <location evidence="1">Cell membrane</location>
        <topology evidence="1">Single-pass membrane protein</topology>
    </subcellularLocation>
</comment>
<evidence type="ECO:0000256" key="2">
    <source>
        <dbReference type="ARBA" id="ARBA00022475"/>
    </source>
</evidence>
<dbReference type="GO" id="GO:0005886">
    <property type="term" value="C:plasma membrane"/>
    <property type="evidence" value="ECO:0007669"/>
    <property type="project" value="UniProtKB-SubCell"/>
</dbReference>
<evidence type="ECO:0000313" key="10">
    <source>
        <dbReference type="EMBL" id="OAQ38864.1"/>
    </source>
</evidence>
<gene>
    <name evidence="10" type="ORF">A5893_12540</name>
</gene>
<feature type="transmembrane region" description="Helical" evidence="7">
    <location>
        <begin position="34"/>
        <end position="57"/>
    </location>
</feature>
<name>A0A179DD95_9SPHI</name>
<dbReference type="InterPro" id="IPR043726">
    <property type="entry name" value="LiaI-LiaF-like_TM1"/>
</dbReference>
<evidence type="ECO:0000259" key="9">
    <source>
        <dbReference type="Pfam" id="PF18917"/>
    </source>
</evidence>
<evidence type="ECO:0000256" key="3">
    <source>
        <dbReference type="ARBA" id="ARBA00022692"/>
    </source>
</evidence>
<keyword evidence="4 7" id="KW-1133">Transmembrane helix</keyword>
<evidence type="ECO:0000256" key="7">
    <source>
        <dbReference type="SAM" id="Phobius"/>
    </source>
</evidence>
<reference evidence="10 11" key="2">
    <citation type="submission" date="2016-06" db="EMBL/GenBank/DDBJ databases">
        <title>Pedobacter psychrophilus sp. nov., isolated from Antarctic fragmentary rock.</title>
        <authorList>
            <person name="Svec P."/>
        </authorList>
    </citation>
    <scope>NUCLEOTIDE SEQUENCE [LARGE SCALE GENOMIC DNA]</scope>
    <source>
        <strain evidence="10 11">CCM 8644</strain>
    </source>
</reference>
<evidence type="ECO:0000256" key="6">
    <source>
        <dbReference type="SAM" id="MobiDB-lite"/>
    </source>
</evidence>
<dbReference type="PANTHER" id="PTHR33885:SF3">
    <property type="entry name" value="PHAGE SHOCK PROTEIN C"/>
    <property type="match status" value="1"/>
</dbReference>
<dbReference type="AlphaFoldDB" id="A0A179DD95"/>
<evidence type="ECO:0000259" key="8">
    <source>
        <dbReference type="Pfam" id="PF04024"/>
    </source>
</evidence>
<feature type="compositionally biased region" description="Basic and acidic residues" evidence="6">
    <location>
        <begin position="156"/>
        <end position="166"/>
    </location>
</feature>
<feature type="transmembrane region" description="Helical" evidence="7">
    <location>
        <begin position="117"/>
        <end position="140"/>
    </location>
</feature>
<keyword evidence="3 7" id="KW-0812">Transmembrane</keyword>
<comment type="caution">
    <text evidence="10">The sequence shown here is derived from an EMBL/GenBank/DDBJ whole genome shotgun (WGS) entry which is preliminary data.</text>
</comment>
<feature type="domain" description="Phage shock protein PspC N-terminal" evidence="8">
    <location>
        <begin position="3"/>
        <end position="60"/>
    </location>
</feature>
<evidence type="ECO:0008006" key="12">
    <source>
        <dbReference type="Google" id="ProtNLM"/>
    </source>
</evidence>
<dbReference type="STRING" id="1826909.A5893_12540"/>
<dbReference type="Pfam" id="PF18917">
    <property type="entry name" value="LiaI-LiaF-like_TM1"/>
    <property type="match status" value="1"/>
</dbReference>
<dbReference type="Proteomes" id="UP000078459">
    <property type="component" value="Unassembled WGS sequence"/>
</dbReference>
<dbReference type="OrthoDB" id="5772680at2"/>
<keyword evidence="5 7" id="KW-0472">Membrane</keyword>
<feature type="compositionally biased region" description="Low complexity" evidence="6">
    <location>
        <begin position="167"/>
        <end position="178"/>
    </location>
</feature>
<feature type="domain" description="LiaI-LiaF-like transmembrane region" evidence="9">
    <location>
        <begin position="97"/>
        <end position="139"/>
    </location>
</feature>
<keyword evidence="11" id="KW-1185">Reference proteome</keyword>
<sequence>MEKKLKRDTSDKMVAGVASGLANYFELDVTWVRIAFALATFFGGSGIWVYIILWIAVPEEKISPFNYTDYRVNPDEPFKENFGSTFKPKRNKNVSAFAGFILIALGFYFLMAEFDLLPYWFHVKKLWPLVFVVIGLSIIFKNKNKKTFEEPIIEDKPFEEAPKADENQSFNNQENNNL</sequence>
<dbReference type="InterPro" id="IPR052027">
    <property type="entry name" value="PspC"/>
</dbReference>
<evidence type="ECO:0000256" key="5">
    <source>
        <dbReference type="ARBA" id="ARBA00023136"/>
    </source>
</evidence>
<evidence type="ECO:0000256" key="4">
    <source>
        <dbReference type="ARBA" id="ARBA00022989"/>
    </source>
</evidence>
<evidence type="ECO:0000256" key="1">
    <source>
        <dbReference type="ARBA" id="ARBA00004162"/>
    </source>
</evidence>
<organism evidence="10 11">
    <name type="scientific">Pedobacter psychrophilus</name>
    <dbReference type="NCBI Taxonomy" id="1826909"/>
    <lineage>
        <taxon>Bacteria</taxon>
        <taxon>Pseudomonadati</taxon>
        <taxon>Bacteroidota</taxon>
        <taxon>Sphingobacteriia</taxon>
        <taxon>Sphingobacteriales</taxon>
        <taxon>Sphingobacteriaceae</taxon>
        <taxon>Pedobacter</taxon>
    </lineage>
</organism>
<dbReference type="PANTHER" id="PTHR33885">
    <property type="entry name" value="PHAGE SHOCK PROTEIN C"/>
    <property type="match status" value="1"/>
</dbReference>
<feature type="region of interest" description="Disordered" evidence="6">
    <location>
        <begin position="156"/>
        <end position="178"/>
    </location>
</feature>
<proteinExistence type="predicted"/>
<dbReference type="InterPro" id="IPR007168">
    <property type="entry name" value="Phageshock_PspC_N"/>
</dbReference>
<protein>
    <recommendedName>
        <fullName evidence="12">Phage shock protein PspC N-terminal domain-containing protein</fullName>
    </recommendedName>
</protein>
<evidence type="ECO:0000313" key="11">
    <source>
        <dbReference type="Proteomes" id="UP000078459"/>
    </source>
</evidence>
<keyword evidence="2" id="KW-1003">Cell membrane</keyword>
<reference evidence="10 11" key="1">
    <citation type="submission" date="2016-04" db="EMBL/GenBank/DDBJ databases">
        <authorList>
            <person name="Evans L.H."/>
            <person name="Alamgir A."/>
            <person name="Owens N."/>
            <person name="Weber N.D."/>
            <person name="Virtaneva K."/>
            <person name="Barbian K."/>
            <person name="Babar A."/>
            <person name="Rosenke K."/>
        </authorList>
    </citation>
    <scope>NUCLEOTIDE SEQUENCE [LARGE SCALE GENOMIC DNA]</scope>
    <source>
        <strain evidence="10 11">CCM 8644</strain>
    </source>
</reference>
<feature type="transmembrane region" description="Helical" evidence="7">
    <location>
        <begin position="94"/>
        <end position="111"/>
    </location>
</feature>
<dbReference type="EMBL" id="LWHJ01000029">
    <property type="protein sequence ID" value="OAQ38864.1"/>
    <property type="molecule type" value="Genomic_DNA"/>
</dbReference>
<dbReference type="RefSeq" id="WP_068823016.1">
    <property type="nucleotide sequence ID" value="NZ_LWHJ01000029.1"/>
</dbReference>
<dbReference type="Pfam" id="PF04024">
    <property type="entry name" value="PspC"/>
    <property type="match status" value="1"/>
</dbReference>
<accession>A0A179DD95</accession>